<evidence type="ECO:0000256" key="10">
    <source>
        <dbReference type="ARBA" id="ARBA00044969"/>
    </source>
</evidence>
<evidence type="ECO:0000256" key="6">
    <source>
        <dbReference type="ARBA" id="ARBA00022806"/>
    </source>
</evidence>
<feature type="domain" description="SF4 helicase" evidence="12">
    <location>
        <begin position="170"/>
        <end position="440"/>
    </location>
</feature>
<keyword evidence="14" id="KW-1185">Reference proteome</keyword>
<dbReference type="InterPro" id="IPR016136">
    <property type="entry name" value="DNA_helicase_N/primase_C"/>
</dbReference>
<gene>
    <name evidence="13" type="ORF">JNB19_09445</name>
</gene>
<evidence type="ECO:0000256" key="5">
    <source>
        <dbReference type="ARBA" id="ARBA00022801"/>
    </source>
</evidence>
<dbReference type="Pfam" id="PF00772">
    <property type="entry name" value="DnaB"/>
    <property type="match status" value="1"/>
</dbReference>
<comment type="caution">
    <text evidence="13">The sequence shown here is derived from an EMBL/GenBank/DDBJ whole genome shotgun (WGS) entry which is preliminary data.</text>
</comment>
<evidence type="ECO:0000259" key="12">
    <source>
        <dbReference type="PROSITE" id="PS51199"/>
    </source>
</evidence>
<dbReference type="SUPFAM" id="SSF52540">
    <property type="entry name" value="P-loop containing nucleoside triphosphate hydrolases"/>
    <property type="match status" value="1"/>
</dbReference>
<protein>
    <recommendedName>
        <fullName evidence="10">DNA 5'-3' helicase</fullName>
        <ecNumber evidence="10">5.6.2.3</ecNumber>
    </recommendedName>
</protein>
<evidence type="ECO:0000256" key="4">
    <source>
        <dbReference type="ARBA" id="ARBA00022741"/>
    </source>
</evidence>
<dbReference type="PANTHER" id="PTHR30153:SF2">
    <property type="entry name" value="REPLICATIVE DNA HELICASE"/>
    <property type="match status" value="1"/>
</dbReference>
<evidence type="ECO:0000256" key="2">
    <source>
        <dbReference type="ARBA" id="ARBA00022515"/>
    </source>
</evidence>
<dbReference type="Proteomes" id="UP000603506">
    <property type="component" value="Unassembled WGS sequence"/>
</dbReference>
<dbReference type="EC" id="5.6.2.3" evidence="10"/>
<keyword evidence="3" id="KW-0235">DNA replication</keyword>
<evidence type="ECO:0000256" key="1">
    <source>
        <dbReference type="ARBA" id="ARBA00008428"/>
    </source>
</evidence>
<dbReference type="GO" id="GO:0004386">
    <property type="term" value="F:helicase activity"/>
    <property type="evidence" value="ECO:0007669"/>
    <property type="project" value="UniProtKB-KW"/>
</dbReference>
<dbReference type="Pfam" id="PF03796">
    <property type="entry name" value="DnaB_C"/>
    <property type="match status" value="1"/>
</dbReference>
<dbReference type="PANTHER" id="PTHR30153">
    <property type="entry name" value="REPLICATIVE DNA HELICASE DNAB"/>
    <property type="match status" value="1"/>
</dbReference>
<keyword evidence="4" id="KW-0547">Nucleotide-binding</keyword>
<keyword evidence="8" id="KW-0238">DNA-binding</keyword>
<comment type="catalytic activity">
    <reaction evidence="11">
        <text>ATP + H2O = ADP + phosphate + H(+)</text>
        <dbReference type="Rhea" id="RHEA:13065"/>
        <dbReference type="ChEBI" id="CHEBI:15377"/>
        <dbReference type="ChEBI" id="CHEBI:15378"/>
        <dbReference type="ChEBI" id="CHEBI:30616"/>
        <dbReference type="ChEBI" id="CHEBI:43474"/>
        <dbReference type="ChEBI" id="CHEBI:456216"/>
        <dbReference type="EC" id="5.6.2.3"/>
    </reaction>
</comment>
<evidence type="ECO:0000256" key="3">
    <source>
        <dbReference type="ARBA" id="ARBA00022705"/>
    </source>
</evidence>
<dbReference type="InterPro" id="IPR027417">
    <property type="entry name" value="P-loop_NTPase"/>
</dbReference>
<evidence type="ECO:0000313" key="13">
    <source>
        <dbReference type="EMBL" id="MBM0650971.1"/>
    </source>
</evidence>
<evidence type="ECO:0000256" key="8">
    <source>
        <dbReference type="ARBA" id="ARBA00023125"/>
    </source>
</evidence>
<keyword evidence="9" id="KW-0413">Isomerase</keyword>
<evidence type="ECO:0000256" key="7">
    <source>
        <dbReference type="ARBA" id="ARBA00022840"/>
    </source>
</evidence>
<dbReference type="EMBL" id="JAEUAH010000013">
    <property type="protein sequence ID" value="MBM0650971.1"/>
    <property type="molecule type" value="Genomic_DNA"/>
</dbReference>
<dbReference type="CDD" id="cd00984">
    <property type="entry name" value="DnaB_C"/>
    <property type="match status" value="1"/>
</dbReference>
<keyword evidence="5" id="KW-0378">Hydrolase</keyword>
<organism evidence="13 14">
    <name type="scientific">Capnocytophaga genosp. AHN8471</name>
    <dbReference type="NCBI Taxonomy" id="327574"/>
    <lineage>
        <taxon>Bacteria</taxon>
        <taxon>Pseudomonadati</taxon>
        <taxon>Bacteroidota</taxon>
        <taxon>Flavobacteriia</taxon>
        <taxon>Flavobacteriales</taxon>
        <taxon>Flavobacteriaceae</taxon>
        <taxon>Capnocytophaga</taxon>
    </lineage>
</organism>
<reference evidence="13 14" key="1">
    <citation type="submission" date="2021-01" db="EMBL/GenBank/DDBJ databases">
        <title>Evidence that Capnocytophaga endodontalis is a later homotypic synonym for Capnocytophaga genospecies AHN8471, and request for opinion on proposed recognition of strain AHN8471 as type strain of the species.</title>
        <authorList>
            <person name="Nicholson A.C."/>
            <person name="Hopper C.L."/>
            <person name="Gulvik C.A."/>
            <person name="Mcquiston J.R."/>
            <person name="Lau E.F."/>
        </authorList>
    </citation>
    <scope>NUCLEOTIDE SEQUENCE [LARGE SCALE GENOMIC DNA]</scope>
    <source>
        <strain evidence="13 14">AHN9576</strain>
    </source>
</reference>
<sequence>MNENIDIEIEKKVLGNLVNESDLIAQYYNMLSPILFSAPQHYTIYETIVEVWKKYGTVDLMLLGKEFEKKNLNQYLEYCIDLASFAVSSANIGYHIMLLVQASVKRDFINKFSVLLGMAQKNENDIFDLRDKAFECFNNLFIDKFIENNRQTREFPELVDAVQKNFESIQHGKTTGLQSSLTVINKVFGGWQNSNLTIIAGRPGMGKTTFLVQQIIDVVKKGLSVGVFSLEMSAEQITTKLISNYVDIPNSSLLRKGLKDDEILRYINLKDNLIQMQVHIDETSSISIDNLKMKAKSMKLRYNISILFVDYLQLITYPRAGNREQEISLISRSLKGLAKELNIPVVVLAQLSRNVEQRSDKRPFLSDLRDSGAIEQDADEVIFLYRPEYYGFDTWGKEYNDESTKDEIEIIISKNRHGGILSERCTVNMATSKITDLVTI</sequence>
<dbReference type="InterPro" id="IPR007693">
    <property type="entry name" value="DNA_helicase_DnaB-like_N"/>
</dbReference>
<dbReference type="PROSITE" id="PS51199">
    <property type="entry name" value="SF4_HELICASE"/>
    <property type="match status" value="1"/>
</dbReference>
<dbReference type="SUPFAM" id="SSF48024">
    <property type="entry name" value="N-terminal domain of DnaB helicase"/>
    <property type="match status" value="1"/>
</dbReference>
<dbReference type="InterPro" id="IPR036185">
    <property type="entry name" value="DNA_heli_DnaB-like_N_sf"/>
</dbReference>
<comment type="similarity">
    <text evidence="1">Belongs to the helicase family. DnaB subfamily.</text>
</comment>
<keyword evidence="6 13" id="KW-0347">Helicase</keyword>
<dbReference type="RefSeq" id="WP_203093411.1">
    <property type="nucleotide sequence ID" value="NZ_JAESPH010000004.1"/>
</dbReference>
<keyword evidence="7" id="KW-0067">ATP-binding</keyword>
<dbReference type="InterPro" id="IPR007694">
    <property type="entry name" value="DNA_helicase_DnaB-like_C"/>
</dbReference>
<keyword evidence="2" id="KW-0639">Primosome</keyword>
<accession>A0ABS1YXR7</accession>
<evidence type="ECO:0000256" key="11">
    <source>
        <dbReference type="ARBA" id="ARBA00048954"/>
    </source>
</evidence>
<name>A0ABS1YXR7_9FLAO</name>
<dbReference type="Gene3D" id="3.40.50.300">
    <property type="entry name" value="P-loop containing nucleotide triphosphate hydrolases"/>
    <property type="match status" value="1"/>
</dbReference>
<proteinExistence type="inferred from homology"/>
<evidence type="ECO:0000313" key="14">
    <source>
        <dbReference type="Proteomes" id="UP000603506"/>
    </source>
</evidence>
<dbReference type="Gene3D" id="1.10.860.10">
    <property type="entry name" value="DNAb Helicase, Chain A"/>
    <property type="match status" value="1"/>
</dbReference>
<evidence type="ECO:0000256" key="9">
    <source>
        <dbReference type="ARBA" id="ARBA00023235"/>
    </source>
</evidence>